<dbReference type="Pfam" id="PF08849">
    <property type="entry name" value="BrxA"/>
    <property type="match status" value="1"/>
</dbReference>
<reference evidence="1" key="1">
    <citation type="submission" date="2016-04" db="EMBL/GenBank/DDBJ databases">
        <authorList>
            <person name="Evans L.H."/>
            <person name="Alamgir A."/>
            <person name="Owens N."/>
            <person name="Weber N.D."/>
            <person name="Virtaneva K."/>
            <person name="Barbian K."/>
            <person name="Babar A."/>
            <person name="Rosenke K."/>
        </authorList>
    </citation>
    <scope>NUCLEOTIDE SEQUENCE</scope>
    <source>
        <strain evidence="1">92-2</strain>
    </source>
</reference>
<evidence type="ECO:0000313" key="1">
    <source>
        <dbReference type="EMBL" id="SBW06958.1"/>
    </source>
</evidence>
<dbReference type="EMBL" id="FLUP01000001">
    <property type="protein sequence ID" value="SBW06958.1"/>
    <property type="molecule type" value="Genomic_DNA"/>
</dbReference>
<accession>A0A212K5R6</accession>
<gene>
    <name evidence="1" type="ORF">KM92DES2_12265</name>
</gene>
<evidence type="ECO:0008006" key="2">
    <source>
        <dbReference type="Google" id="ProtNLM"/>
    </source>
</evidence>
<name>A0A212K5R6_9BACT</name>
<dbReference type="InterPro" id="IPR023137">
    <property type="entry name" value="BrxA_sf"/>
</dbReference>
<sequence>MNNDRYNMSFTAGSLFHGESVNIAKLYLDHGDWNVVRDMVIADNLLQARTLSTLKRVCREVLSRIQTLSYDTLEFFVEGNSQEQGYLLWLAICRRYNFIADFAVEVLRERYISLKTDVTYDDFDSFFNRKSEWHCELDDLTQTTREKLRQILFKMLRQADLLAVNNTINAAMLSPRLLELILQGDRRDLLYFPVNESYLRRIAR</sequence>
<dbReference type="InterPro" id="IPR014948">
    <property type="entry name" value="BrxA"/>
</dbReference>
<dbReference type="AlphaFoldDB" id="A0A212K5R6"/>
<proteinExistence type="predicted"/>
<protein>
    <recommendedName>
        <fullName evidence="2">Inner membrane protein (DUF1819)</fullName>
    </recommendedName>
</protein>
<dbReference type="Gene3D" id="1.10.3540.10">
    <property type="entry name" value="uncharacterized protein from magnetospirillum magneticum domain"/>
    <property type="match status" value="1"/>
</dbReference>
<organism evidence="1">
    <name type="scientific">uncultured Desulfovibrio sp</name>
    <dbReference type="NCBI Taxonomy" id="167968"/>
    <lineage>
        <taxon>Bacteria</taxon>
        <taxon>Pseudomonadati</taxon>
        <taxon>Thermodesulfobacteriota</taxon>
        <taxon>Desulfovibrionia</taxon>
        <taxon>Desulfovibrionales</taxon>
        <taxon>Desulfovibrionaceae</taxon>
        <taxon>Desulfovibrio</taxon>
        <taxon>environmental samples</taxon>
    </lineage>
</organism>
<dbReference type="RefSeq" id="WP_256267710.1">
    <property type="nucleotide sequence ID" value="NZ_LT598928.1"/>
</dbReference>